<dbReference type="PANTHER" id="PTHR12786">
    <property type="entry name" value="SPLICING FACTOR SF3A-RELATED"/>
    <property type="match status" value="1"/>
</dbReference>
<proteinExistence type="inferred from homology"/>
<feature type="region of interest" description="Disordered" evidence="9">
    <location>
        <begin position="358"/>
        <end position="377"/>
    </location>
</feature>
<dbReference type="InterPro" id="IPR053822">
    <property type="entry name" value="SDE2-like_dom"/>
</dbReference>
<dbReference type="PANTHER" id="PTHR12786:SF1">
    <property type="entry name" value="SPLICING REGULATOR SDE2"/>
    <property type="match status" value="1"/>
</dbReference>
<feature type="compositionally biased region" description="Basic and acidic residues" evidence="9">
    <location>
        <begin position="303"/>
        <end position="320"/>
    </location>
</feature>
<dbReference type="InterPro" id="IPR029071">
    <property type="entry name" value="Ubiquitin-like_domsf"/>
</dbReference>
<dbReference type="Proteomes" id="UP001054252">
    <property type="component" value="Unassembled WGS sequence"/>
</dbReference>
<evidence type="ECO:0000256" key="6">
    <source>
        <dbReference type="ARBA" id="ARBA00023187"/>
    </source>
</evidence>
<evidence type="ECO:0000256" key="4">
    <source>
        <dbReference type="ARBA" id="ARBA00022490"/>
    </source>
</evidence>
<keyword evidence="8" id="KW-0131">Cell cycle</keyword>
<dbReference type="GO" id="GO:0006397">
    <property type="term" value="P:mRNA processing"/>
    <property type="evidence" value="ECO:0007669"/>
    <property type="project" value="UniProtKB-KW"/>
</dbReference>
<name>A0AAV5HL04_9ROSI</name>
<accession>A0AAV5HL04</accession>
<evidence type="ECO:0008006" key="14">
    <source>
        <dbReference type="Google" id="ProtNLM"/>
    </source>
</evidence>
<keyword evidence="6" id="KW-0508">mRNA splicing</keyword>
<keyword evidence="5" id="KW-0507">mRNA processing</keyword>
<feature type="compositionally biased region" description="Polar residues" evidence="9">
    <location>
        <begin position="283"/>
        <end position="300"/>
    </location>
</feature>
<gene>
    <name evidence="12" type="ORF">SLEP1_g2267</name>
</gene>
<feature type="compositionally biased region" description="Polar residues" evidence="9">
    <location>
        <begin position="211"/>
        <end position="226"/>
    </location>
</feature>
<dbReference type="Gene3D" id="3.10.20.90">
    <property type="entry name" value="Phosphatidylinositol 3-kinase Catalytic Subunit, Chain A, domain 1"/>
    <property type="match status" value="1"/>
</dbReference>
<dbReference type="SUPFAM" id="SSF54236">
    <property type="entry name" value="Ubiquitin-like"/>
    <property type="match status" value="1"/>
</dbReference>
<sequence length="432" mass="47691">MADQINSDGDEQRRPLQLFVKLLNGETLSLQFPTPVIEARCVKQRIYEITKIPAQLQRLIRGHQLKDDSVILHSDVTLNLFLRLLGGKGGFGSLLRGAATKAGQKKTSKFEACRAISGRRLKHVNAERRLEEWKAEQEERREESAKCMAVVEESVREAFKNGKRKVLPDGADAKRLKIWMGKRKLDDNMDEDSSEDEDDEETKKSVVLNYGNHSDSNKRSQSSPGSVTGGAQEGDFSGGVLSESGFEEEKEIVALHGSESGKEEVSRVDNSVVQSDFHEGKAAQTTSGFHTEQVLITGTETLHAGRLENNESETENREEAGGPSKSLSSAENEVVESQIINTEINSFLGLKSGVNEETVAGRANSPESNKPLNFDEFNSPEEMEALGMDRLKSELEARGLKCGGALQERAPRLFVLKSTPLEKLPKKLLAKK</sequence>
<feature type="region of interest" description="Disordered" evidence="9">
    <location>
        <begin position="210"/>
        <end position="334"/>
    </location>
</feature>
<dbReference type="InterPro" id="IPR025086">
    <property type="entry name" value="SDE2/SF3A3_SAP"/>
</dbReference>
<evidence type="ECO:0000259" key="11">
    <source>
        <dbReference type="Pfam" id="PF22782"/>
    </source>
</evidence>
<evidence type="ECO:0000256" key="1">
    <source>
        <dbReference type="ARBA" id="ARBA00004123"/>
    </source>
</evidence>
<dbReference type="AlphaFoldDB" id="A0AAV5HL04"/>
<evidence type="ECO:0000256" key="7">
    <source>
        <dbReference type="ARBA" id="ARBA00023242"/>
    </source>
</evidence>
<evidence type="ECO:0000256" key="2">
    <source>
        <dbReference type="ARBA" id="ARBA00004496"/>
    </source>
</evidence>
<reference evidence="12 13" key="1">
    <citation type="journal article" date="2021" name="Commun. Biol.">
        <title>The genome of Shorea leprosula (Dipterocarpaceae) highlights the ecological relevance of drought in aseasonal tropical rainforests.</title>
        <authorList>
            <person name="Ng K.K.S."/>
            <person name="Kobayashi M.J."/>
            <person name="Fawcett J.A."/>
            <person name="Hatakeyama M."/>
            <person name="Paape T."/>
            <person name="Ng C.H."/>
            <person name="Ang C.C."/>
            <person name="Tnah L.H."/>
            <person name="Lee C.T."/>
            <person name="Nishiyama T."/>
            <person name="Sese J."/>
            <person name="O'Brien M.J."/>
            <person name="Copetti D."/>
            <person name="Mohd Noor M.I."/>
            <person name="Ong R.C."/>
            <person name="Putra M."/>
            <person name="Sireger I.Z."/>
            <person name="Indrioko S."/>
            <person name="Kosugi Y."/>
            <person name="Izuno A."/>
            <person name="Isagi Y."/>
            <person name="Lee S.L."/>
            <person name="Shimizu K.K."/>
        </authorList>
    </citation>
    <scope>NUCLEOTIDE SEQUENCE [LARGE SCALE GENOMIC DNA]</scope>
    <source>
        <strain evidence="12">214</strain>
    </source>
</reference>
<feature type="domain" description="SDE2-like" evidence="11">
    <location>
        <begin position="86"/>
        <end position="163"/>
    </location>
</feature>
<evidence type="ECO:0000256" key="5">
    <source>
        <dbReference type="ARBA" id="ARBA00022664"/>
    </source>
</evidence>
<dbReference type="Pfam" id="PF13297">
    <property type="entry name" value="SDE2_2C"/>
    <property type="match status" value="1"/>
</dbReference>
<evidence type="ECO:0000313" key="12">
    <source>
        <dbReference type="EMBL" id="GKU87941.1"/>
    </source>
</evidence>
<dbReference type="CDD" id="cd17039">
    <property type="entry name" value="Ubl_ubiquitin_like"/>
    <property type="match status" value="1"/>
</dbReference>
<dbReference type="InterPro" id="IPR051421">
    <property type="entry name" value="RNA_Proc_DNA_Dmg_Regulator"/>
</dbReference>
<comment type="similarity">
    <text evidence="3">Belongs to the SDE2 family.</text>
</comment>
<dbReference type="EMBL" id="BPVZ01000002">
    <property type="protein sequence ID" value="GKU87941.1"/>
    <property type="molecule type" value="Genomic_DNA"/>
</dbReference>
<evidence type="ECO:0000256" key="3">
    <source>
        <dbReference type="ARBA" id="ARBA00008726"/>
    </source>
</evidence>
<evidence type="ECO:0000313" key="13">
    <source>
        <dbReference type="Proteomes" id="UP001054252"/>
    </source>
</evidence>
<keyword evidence="7" id="KW-0539">Nucleus</keyword>
<dbReference type="Pfam" id="PF22782">
    <property type="entry name" value="SDE2"/>
    <property type="match status" value="1"/>
</dbReference>
<comment type="caution">
    <text evidence="12">The sequence shown here is derived from an EMBL/GenBank/DDBJ whole genome shotgun (WGS) entry which is preliminary data.</text>
</comment>
<dbReference type="GO" id="GO:0005737">
    <property type="term" value="C:cytoplasm"/>
    <property type="evidence" value="ECO:0007669"/>
    <property type="project" value="UniProtKB-SubCell"/>
</dbReference>
<evidence type="ECO:0000256" key="8">
    <source>
        <dbReference type="ARBA" id="ARBA00023306"/>
    </source>
</evidence>
<feature type="domain" description="SDE2/SF3A3 SAP" evidence="10">
    <location>
        <begin position="362"/>
        <end position="431"/>
    </location>
</feature>
<dbReference type="GO" id="GO:0008380">
    <property type="term" value="P:RNA splicing"/>
    <property type="evidence" value="ECO:0007669"/>
    <property type="project" value="UniProtKB-KW"/>
</dbReference>
<protein>
    <recommendedName>
        <fullName evidence="14">Ubiquitin-like domain-containing protein</fullName>
    </recommendedName>
</protein>
<dbReference type="GO" id="GO:0005634">
    <property type="term" value="C:nucleus"/>
    <property type="evidence" value="ECO:0007669"/>
    <property type="project" value="UniProtKB-SubCell"/>
</dbReference>
<comment type="subcellular location">
    <subcellularLocation>
        <location evidence="2">Cytoplasm</location>
    </subcellularLocation>
    <subcellularLocation>
        <location evidence="1">Nucleus</location>
    </subcellularLocation>
</comment>
<keyword evidence="13" id="KW-1185">Reference proteome</keyword>
<evidence type="ECO:0000259" key="10">
    <source>
        <dbReference type="Pfam" id="PF13297"/>
    </source>
</evidence>
<evidence type="ECO:0000256" key="9">
    <source>
        <dbReference type="SAM" id="MobiDB-lite"/>
    </source>
</evidence>
<organism evidence="12 13">
    <name type="scientific">Rubroshorea leprosula</name>
    <dbReference type="NCBI Taxonomy" id="152421"/>
    <lineage>
        <taxon>Eukaryota</taxon>
        <taxon>Viridiplantae</taxon>
        <taxon>Streptophyta</taxon>
        <taxon>Embryophyta</taxon>
        <taxon>Tracheophyta</taxon>
        <taxon>Spermatophyta</taxon>
        <taxon>Magnoliopsida</taxon>
        <taxon>eudicotyledons</taxon>
        <taxon>Gunneridae</taxon>
        <taxon>Pentapetalae</taxon>
        <taxon>rosids</taxon>
        <taxon>malvids</taxon>
        <taxon>Malvales</taxon>
        <taxon>Dipterocarpaceae</taxon>
        <taxon>Rubroshorea</taxon>
    </lineage>
</organism>
<keyword evidence="4" id="KW-0963">Cytoplasm</keyword>